<dbReference type="Pfam" id="PF06996">
    <property type="entry name" value="T6SS_TssG"/>
    <property type="match status" value="1"/>
</dbReference>
<reference evidence="1 2" key="1">
    <citation type="submission" date="2020-04" db="EMBL/GenBank/DDBJ databases">
        <authorList>
            <person name="De Canck E."/>
        </authorList>
    </citation>
    <scope>NUCLEOTIDE SEQUENCE [LARGE SCALE GENOMIC DNA]</scope>
    <source>
        <strain evidence="1 2">LMG 29739</strain>
    </source>
</reference>
<dbReference type="InterPro" id="IPR010732">
    <property type="entry name" value="T6SS_TssG-like"/>
</dbReference>
<dbReference type="NCBIfam" id="TIGR03347">
    <property type="entry name" value="VI_chp_1"/>
    <property type="match status" value="1"/>
</dbReference>
<evidence type="ECO:0000313" key="1">
    <source>
        <dbReference type="EMBL" id="CAB3751477.1"/>
    </source>
</evidence>
<dbReference type="RefSeq" id="WP_175110038.1">
    <property type="nucleotide sequence ID" value="NZ_CADIKF010000007.1"/>
</dbReference>
<evidence type="ECO:0000313" key="2">
    <source>
        <dbReference type="Proteomes" id="UP000494329"/>
    </source>
</evidence>
<name>A0A6J5DDH7_9BURK</name>
<accession>A0A6J5DDH7</accession>
<keyword evidence="2" id="KW-1185">Reference proteome</keyword>
<dbReference type="AlphaFoldDB" id="A0A6J5DDH7"/>
<proteinExistence type="predicted"/>
<sequence>MAGEQVGSGADMSEADDVRYDVGFRRPKLAPFVREVLASAPRMNIFQLCRLLESHTPDLPRFGSQDALEHEPVRFRPKGRVGFPGSEVAAVEFDEERPDAPPAVRTTFLGLYGVNAAMPSHLIDDIVLRREGHEKAMAFLDIFNHRVVTLLYRAWLKYHYPVNFRAGGTDDISNYLLCLAGLGIGNAAYKSGLAPSRLLALLGLFTQRTRPAEGLAGVVRHLLDGAQVAVREFYPVWTPVGTPQGLTARSPQRAAAAGTALSGLGDGHVLGSRLLDHSQAVLVTILPRDAAQTHALLPGEPLHHDLMRFVAVYLGQKADAILCMKIPASNAPQLALTAGTAPAGVHRPRLAWTAMISPAADQMVTIRLGRYDSLECQN</sequence>
<organism evidence="1 2">
    <name type="scientific">Paraburkholderia solisilvae</name>
    <dbReference type="NCBI Taxonomy" id="624376"/>
    <lineage>
        <taxon>Bacteria</taxon>
        <taxon>Pseudomonadati</taxon>
        <taxon>Pseudomonadota</taxon>
        <taxon>Betaproteobacteria</taxon>
        <taxon>Burkholderiales</taxon>
        <taxon>Burkholderiaceae</taxon>
        <taxon>Paraburkholderia</taxon>
    </lineage>
</organism>
<protein>
    <recommendedName>
        <fullName evidence="3">Type VI secretion protein</fullName>
    </recommendedName>
</protein>
<dbReference type="EMBL" id="CADIKF010000007">
    <property type="protein sequence ID" value="CAB3751477.1"/>
    <property type="molecule type" value="Genomic_DNA"/>
</dbReference>
<dbReference type="PANTHER" id="PTHR35564">
    <property type="match status" value="1"/>
</dbReference>
<gene>
    <name evidence="1" type="ORF">LMG29739_01289</name>
</gene>
<dbReference type="Proteomes" id="UP000494329">
    <property type="component" value="Unassembled WGS sequence"/>
</dbReference>
<dbReference type="PANTHER" id="PTHR35564:SF3">
    <property type="entry name" value="TYPE VI SECRETION SYSTEM BASEPLATE SUBUNIT TSSG"/>
    <property type="match status" value="1"/>
</dbReference>
<evidence type="ECO:0008006" key="3">
    <source>
        <dbReference type="Google" id="ProtNLM"/>
    </source>
</evidence>